<dbReference type="Pfam" id="PF02687">
    <property type="entry name" value="FtsX"/>
    <property type="match status" value="1"/>
</dbReference>
<sequence length="298" mass="30537">MRQPASLRLDAPERRLLPDGRAEGPMPWVLAIMLFLLILAAAGGLAMTRAAAGLGEGIADRVTVQIVEADPAARERGTARALQLLAADPATRRAARVPDAEVAALVEAGLGEGALAAEVALPAMIDVDLAGGAAAVDELRARLRAAVPAARVDANGRWLAPVADLVRLLRLLAAGLMVLMLAASAAVVALAARAALNGHRGTIETLHLLGATDRQIVRLFQRRIALDAVFGGAVALAAAAAVLLLLGARLAELQSSLVSLAALRPSSWALLAALPAAGVLLATLVARATLLRALRRGP</sequence>
<feature type="transmembrane region" description="Helical" evidence="6">
    <location>
        <begin position="268"/>
        <end position="290"/>
    </location>
</feature>
<reference evidence="8" key="1">
    <citation type="submission" date="2020-02" db="EMBL/GenBank/DDBJ databases">
        <authorList>
            <person name="Meier V. D."/>
        </authorList>
    </citation>
    <scope>NUCLEOTIDE SEQUENCE</scope>
    <source>
        <strain evidence="8">AVDCRST_MAG39</strain>
    </source>
</reference>
<comment type="subcellular location">
    <subcellularLocation>
        <location evidence="1">Cell membrane</location>
        <topology evidence="1">Multi-pass membrane protein</topology>
    </subcellularLocation>
</comment>
<dbReference type="InterPro" id="IPR003838">
    <property type="entry name" value="ABC3_permease_C"/>
</dbReference>
<evidence type="ECO:0000256" key="5">
    <source>
        <dbReference type="ARBA" id="ARBA00023136"/>
    </source>
</evidence>
<feature type="transmembrane region" description="Helical" evidence="6">
    <location>
        <begin position="224"/>
        <end position="248"/>
    </location>
</feature>
<keyword evidence="4 6" id="KW-1133">Transmembrane helix</keyword>
<dbReference type="AlphaFoldDB" id="A0A6J4SEA3"/>
<dbReference type="PANTHER" id="PTHR47755:SF1">
    <property type="entry name" value="CELL DIVISION PROTEIN FTSX"/>
    <property type="match status" value="1"/>
</dbReference>
<keyword evidence="3 6" id="KW-0812">Transmembrane</keyword>
<dbReference type="InterPro" id="IPR004513">
    <property type="entry name" value="FtsX"/>
</dbReference>
<protein>
    <submittedName>
        <fullName evidence="8">Cell division protein FtsX</fullName>
    </submittedName>
</protein>
<accession>A0A6J4SEA3</accession>
<dbReference type="GO" id="GO:0032153">
    <property type="term" value="C:cell division site"/>
    <property type="evidence" value="ECO:0007669"/>
    <property type="project" value="TreeGrafter"/>
</dbReference>
<dbReference type="GO" id="GO:0051301">
    <property type="term" value="P:cell division"/>
    <property type="evidence" value="ECO:0007669"/>
    <property type="project" value="UniProtKB-KW"/>
</dbReference>
<evidence type="ECO:0000259" key="7">
    <source>
        <dbReference type="Pfam" id="PF02687"/>
    </source>
</evidence>
<evidence type="ECO:0000256" key="6">
    <source>
        <dbReference type="SAM" id="Phobius"/>
    </source>
</evidence>
<dbReference type="GO" id="GO:0005886">
    <property type="term" value="C:plasma membrane"/>
    <property type="evidence" value="ECO:0007669"/>
    <property type="project" value="UniProtKB-SubCell"/>
</dbReference>
<evidence type="ECO:0000313" key="8">
    <source>
        <dbReference type="EMBL" id="CAA9496013.1"/>
    </source>
</evidence>
<feature type="domain" description="ABC3 transporter permease C-terminal" evidence="7">
    <location>
        <begin position="176"/>
        <end position="297"/>
    </location>
</feature>
<dbReference type="PANTHER" id="PTHR47755">
    <property type="entry name" value="CELL DIVISION PROTEIN FTSX"/>
    <property type="match status" value="1"/>
</dbReference>
<keyword evidence="8" id="KW-0132">Cell division</keyword>
<keyword evidence="2" id="KW-1003">Cell membrane</keyword>
<feature type="transmembrane region" description="Helical" evidence="6">
    <location>
        <begin position="28"/>
        <end position="47"/>
    </location>
</feature>
<dbReference type="EMBL" id="CADCVW010000043">
    <property type="protein sequence ID" value="CAA9496013.1"/>
    <property type="molecule type" value="Genomic_DNA"/>
</dbReference>
<evidence type="ECO:0000256" key="4">
    <source>
        <dbReference type="ARBA" id="ARBA00022989"/>
    </source>
</evidence>
<feature type="transmembrane region" description="Helical" evidence="6">
    <location>
        <begin position="168"/>
        <end position="192"/>
    </location>
</feature>
<keyword evidence="8" id="KW-0131">Cell cycle</keyword>
<keyword evidence="5 6" id="KW-0472">Membrane</keyword>
<proteinExistence type="predicted"/>
<name>A0A6J4SEA3_9SPHN</name>
<gene>
    <name evidence="8" type="ORF">AVDCRST_MAG39-1130</name>
</gene>
<evidence type="ECO:0000256" key="3">
    <source>
        <dbReference type="ARBA" id="ARBA00022692"/>
    </source>
</evidence>
<evidence type="ECO:0000256" key="1">
    <source>
        <dbReference type="ARBA" id="ARBA00004651"/>
    </source>
</evidence>
<organism evidence="8">
    <name type="scientific">uncultured Sphingomonadaceae bacterium</name>
    <dbReference type="NCBI Taxonomy" id="169976"/>
    <lineage>
        <taxon>Bacteria</taxon>
        <taxon>Pseudomonadati</taxon>
        <taxon>Pseudomonadota</taxon>
        <taxon>Alphaproteobacteria</taxon>
        <taxon>Sphingomonadales</taxon>
        <taxon>Sphingomonadaceae</taxon>
        <taxon>environmental samples</taxon>
    </lineage>
</organism>
<evidence type="ECO:0000256" key="2">
    <source>
        <dbReference type="ARBA" id="ARBA00022475"/>
    </source>
</evidence>